<reference evidence="8" key="1">
    <citation type="submission" date="2025-08" db="UniProtKB">
        <authorList>
            <consortium name="RefSeq"/>
        </authorList>
    </citation>
    <scope>IDENTIFICATION</scope>
    <source>
        <strain evidence="8">MV-25-SWS-2005</strain>
        <tissue evidence="8">Whole body</tissue>
    </source>
</reference>
<dbReference type="GO" id="GO:0032981">
    <property type="term" value="P:mitochondrial respiratory chain complex I assembly"/>
    <property type="evidence" value="ECO:0007669"/>
    <property type="project" value="TreeGrafter"/>
</dbReference>
<dbReference type="InParanoid" id="A0A6I8ULR4"/>
<feature type="transmembrane region" description="Helical" evidence="6">
    <location>
        <begin position="43"/>
        <end position="61"/>
    </location>
</feature>
<dbReference type="KEGG" id="dpo:4818159"/>
<feature type="transmembrane region" description="Helical" evidence="6">
    <location>
        <begin position="81"/>
        <end position="99"/>
    </location>
</feature>
<accession>A0A6I8ULR4</accession>
<keyword evidence="5 6" id="KW-0472">Membrane</keyword>
<name>A0A6I8ULR4_DROPS</name>
<dbReference type="PANTHER" id="PTHR16296">
    <property type="entry name" value="UNCHARACTERIZED HYPOTHALAMUS PROTEIN HT007"/>
    <property type="match status" value="1"/>
</dbReference>
<evidence type="ECO:0000256" key="2">
    <source>
        <dbReference type="ARBA" id="ARBA00022692"/>
    </source>
</evidence>
<dbReference type="GO" id="GO:0031966">
    <property type="term" value="C:mitochondrial membrane"/>
    <property type="evidence" value="ECO:0007669"/>
    <property type="project" value="UniProtKB-SubCell"/>
</dbReference>
<dbReference type="Pfam" id="PF07114">
    <property type="entry name" value="TMEM126"/>
    <property type="match status" value="1"/>
</dbReference>
<dbReference type="Proteomes" id="UP000001819">
    <property type="component" value="Chromosome 4"/>
</dbReference>
<evidence type="ECO:0000313" key="7">
    <source>
        <dbReference type="Proteomes" id="UP000001819"/>
    </source>
</evidence>
<keyword evidence="7" id="KW-1185">Reference proteome</keyword>
<evidence type="ECO:0000256" key="5">
    <source>
        <dbReference type="ARBA" id="ARBA00023136"/>
    </source>
</evidence>
<sequence length="223" mass="25712">MALSRAKPEQLPKDAVMISEDQALKYQWKIITAWDKLGEVWSLRYAPGILSAMAAATGAYINNHYRTKLRLGSHGRLSSYMPIVVVPAIFTMLTHKFFIQRPILLDPLGECPICRQVRSAAFQASLGIVYPTILAPFAAFMFATRCYTYRLPSITESPKEVFMLWRQFTRPIVPSLATIIAFQAFLAMYLTYKQEKQNFSVMLRMKEIEYQLEQDHMPQRIDF</sequence>
<dbReference type="ExpressionAtlas" id="A0A6I8ULR4">
    <property type="expression patterns" value="baseline"/>
</dbReference>
<comment type="subcellular location">
    <subcellularLocation>
        <location evidence="1">Mitochondrion membrane</location>
        <topology evidence="1">Multi-pass membrane protein</topology>
    </subcellularLocation>
</comment>
<evidence type="ECO:0000256" key="3">
    <source>
        <dbReference type="ARBA" id="ARBA00022989"/>
    </source>
</evidence>
<gene>
    <name evidence="8" type="primary">LOC4818159</name>
</gene>
<dbReference type="PANTHER" id="PTHR16296:SF2">
    <property type="entry name" value="TRANSMEMBRANE PROTEIN 126A"/>
    <property type="match status" value="1"/>
</dbReference>
<dbReference type="InterPro" id="IPR009801">
    <property type="entry name" value="TMEM126"/>
</dbReference>
<organism evidence="7 8">
    <name type="scientific">Drosophila pseudoobscura pseudoobscura</name>
    <name type="common">Fruit fly</name>
    <dbReference type="NCBI Taxonomy" id="46245"/>
    <lineage>
        <taxon>Eukaryota</taxon>
        <taxon>Metazoa</taxon>
        <taxon>Ecdysozoa</taxon>
        <taxon>Arthropoda</taxon>
        <taxon>Hexapoda</taxon>
        <taxon>Insecta</taxon>
        <taxon>Pterygota</taxon>
        <taxon>Neoptera</taxon>
        <taxon>Endopterygota</taxon>
        <taxon>Diptera</taxon>
        <taxon>Brachycera</taxon>
        <taxon>Muscomorpha</taxon>
        <taxon>Ephydroidea</taxon>
        <taxon>Drosophilidae</taxon>
        <taxon>Drosophila</taxon>
        <taxon>Sophophora</taxon>
    </lineage>
</organism>
<evidence type="ECO:0008006" key="9">
    <source>
        <dbReference type="Google" id="ProtNLM"/>
    </source>
</evidence>
<keyword evidence="2 6" id="KW-0812">Transmembrane</keyword>
<evidence type="ECO:0000256" key="1">
    <source>
        <dbReference type="ARBA" id="ARBA00004225"/>
    </source>
</evidence>
<keyword evidence="3 6" id="KW-1133">Transmembrane helix</keyword>
<dbReference type="FunCoup" id="A0A6I8ULR4">
    <property type="interactions" value="423"/>
</dbReference>
<evidence type="ECO:0000313" key="8">
    <source>
        <dbReference type="RefSeq" id="XP_001357432.2"/>
    </source>
</evidence>
<proteinExistence type="predicted"/>
<keyword evidence="4" id="KW-0496">Mitochondrion</keyword>
<dbReference type="RefSeq" id="XP_001357432.2">
    <property type="nucleotide sequence ID" value="XM_001357396.4"/>
</dbReference>
<feature type="transmembrane region" description="Helical" evidence="6">
    <location>
        <begin position="120"/>
        <end position="143"/>
    </location>
</feature>
<evidence type="ECO:0000256" key="6">
    <source>
        <dbReference type="SAM" id="Phobius"/>
    </source>
</evidence>
<dbReference type="AlphaFoldDB" id="A0A6I8ULR4"/>
<protein>
    <recommendedName>
        <fullName evidence="9">Transmembrane protein 126A</fullName>
    </recommendedName>
</protein>
<evidence type="ECO:0000256" key="4">
    <source>
        <dbReference type="ARBA" id="ARBA00023128"/>
    </source>
</evidence>
<feature type="transmembrane region" description="Helical" evidence="6">
    <location>
        <begin position="172"/>
        <end position="192"/>
    </location>
</feature>